<accession>D8QFV9</accession>
<dbReference type="OrthoDB" id="3217565at2759"/>
<dbReference type="InParanoid" id="D8QFV9"/>
<name>D8QFV9_SCHCM</name>
<dbReference type="EMBL" id="GL377311">
    <property type="protein sequence ID" value="EFI93484.1"/>
    <property type="molecule type" value="Genomic_DNA"/>
</dbReference>
<protein>
    <submittedName>
        <fullName evidence="1">Expressed protein</fullName>
    </submittedName>
</protein>
<reference evidence="1 2" key="1">
    <citation type="journal article" date="2010" name="Nat. Biotechnol.">
        <title>Genome sequence of the model mushroom Schizophyllum commune.</title>
        <authorList>
            <person name="Ohm R.A."/>
            <person name="de Jong J.F."/>
            <person name="Lugones L.G."/>
            <person name="Aerts A."/>
            <person name="Kothe E."/>
            <person name="Stajich J.E."/>
            <person name="de Vries R.P."/>
            <person name="Record E."/>
            <person name="Levasseur A."/>
            <person name="Baker S.E."/>
            <person name="Bartholomew K.A."/>
            <person name="Coutinho P.M."/>
            <person name="Erdmann S."/>
            <person name="Fowler T.J."/>
            <person name="Gathman A.C."/>
            <person name="Lombard V."/>
            <person name="Henrissat B."/>
            <person name="Knabe N."/>
            <person name="Kuees U."/>
            <person name="Lilly W.W."/>
            <person name="Lindquist E."/>
            <person name="Lucas S."/>
            <person name="Magnuson J.K."/>
            <person name="Piumi F."/>
            <person name="Raudaskoski M."/>
            <person name="Salamov A."/>
            <person name="Schmutz J."/>
            <person name="Schwarze F.W.M.R."/>
            <person name="vanKuyk P.A."/>
            <person name="Horton J.S."/>
            <person name="Grigoriev I.V."/>
            <person name="Woesten H.A.B."/>
        </authorList>
    </citation>
    <scope>NUCLEOTIDE SEQUENCE [LARGE SCALE GENOMIC DNA]</scope>
    <source>
        <strain evidence="2">H4-8 / FGSC 9210</strain>
    </source>
</reference>
<dbReference type="Proteomes" id="UP000007431">
    <property type="component" value="Unassembled WGS sequence"/>
</dbReference>
<keyword evidence="2" id="KW-1185">Reference proteome</keyword>
<sequence length="139" mass="15542">MAAPIASEFFPSSRGWQNQRPPSTPHVFGFLLTDEVAQKYCGHYCPTSNEDDTDSHISVLQTDGLQAILGNKYNLRNLLSPLVYKDRKLMAMGFALVLADNRGIDDDQRVPPPPEAVALIADELGLEGIEREPRWYKLV</sequence>
<dbReference type="RefSeq" id="XP_003028387.1">
    <property type="nucleotide sequence ID" value="XM_003028341.1"/>
</dbReference>
<proteinExistence type="predicted"/>
<evidence type="ECO:0000313" key="1">
    <source>
        <dbReference type="EMBL" id="EFI93484.1"/>
    </source>
</evidence>
<gene>
    <name evidence="1" type="ORF">SCHCODRAFT_112756</name>
</gene>
<dbReference type="VEuPathDB" id="FungiDB:SCHCODRAFT_02589360"/>
<dbReference type="HOGENOM" id="CLU_153375_0_0_1"/>
<evidence type="ECO:0000313" key="2">
    <source>
        <dbReference type="Proteomes" id="UP000007431"/>
    </source>
</evidence>
<dbReference type="KEGG" id="scm:SCHCO_02589360"/>
<organism evidence="2">
    <name type="scientific">Schizophyllum commune (strain H4-8 / FGSC 9210)</name>
    <name type="common">Split gill fungus</name>
    <dbReference type="NCBI Taxonomy" id="578458"/>
    <lineage>
        <taxon>Eukaryota</taxon>
        <taxon>Fungi</taxon>
        <taxon>Dikarya</taxon>
        <taxon>Basidiomycota</taxon>
        <taxon>Agaricomycotina</taxon>
        <taxon>Agaricomycetes</taxon>
        <taxon>Agaricomycetidae</taxon>
        <taxon>Agaricales</taxon>
        <taxon>Schizophyllaceae</taxon>
        <taxon>Schizophyllum</taxon>
    </lineage>
</organism>
<dbReference type="GeneID" id="9592157"/>
<dbReference type="AlphaFoldDB" id="D8QFV9"/>
<feature type="non-terminal residue" evidence="1">
    <location>
        <position position="139"/>
    </location>
</feature>